<reference evidence="1 2" key="1">
    <citation type="submission" date="2013-09" db="EMBL/GenBank/DDBJ databases">
        <title>Genome sequencing of Phaeobacter antarcticus sp. nov. SM1211.</title>
        <authorList>
            <person name="Zhang X.-Y."/>
            <person name="Liu C."/>
            <person name="Chen X.-L."/>
            <person name="Xie B.-B."/>
            <person name="Qin Q.-L."/>
            <person name="Rong J.-C."/>
            <person name="Zhang Y.-Z."/>
        </authorList>
    </citation>
    <scope>NUCLEOTIDE SEQUENCE [LARGE SCALE GENOMIC DNA]</scope>
    <source>
        <strain evidence="1 2">SM1211</strain>
    </source>
</reference>
<sequence>MKLLGQRLMSRDFDCQVAEVQVRVAILNGYTALGIPVTKAVG</sequence>
<gene>
    <name evidence="1" type="ORF">P775_04215</name>
</gene>
<proteinExistence type="predicted"/>
<evidence type="ECO:0000313" key="2">
    <source>
        <dbReference type="Proteomes" id="UP000231259"/>
    </source>
</evidence>
<accession>A0A2G8RJ26</accession>
<protein>
    <submittedName>
        <fullName evidence="1">Transposase ISSpo9</fullName>
    </submittedName>
</protein>
<organism evidence="1 2">
    <name type="scientific">Puniceibacterium antarcticum</name>
    <dbReference type="NCBI Taxonomy" id="1206336"/>
    <lineage>
        <taxon>Bacteria</taxon>
        <taxon>Pseudomonadati</taxon>
        <taxon>Pseudomonadota</taxon>
        <taxon>Alphaproteobacteria</taxon>
        <taxon>Rhodobacterales</taxon>
        <taxon>Paracoccaceae</taxon>
        <taxon>Puniceibacterium</taxon>
    </lineage>
</organism>
<name>A0A2G8RJ26_9RHOB</name>
<dbReference type="Proteomes" id="UP000231259">
    <property type="component" value="Unassembled WGS sequence"/>
</dbReference>
<evidence type="ECO:0000313" key="1">
    <source>
        <dbReference type="EMBL" id="PIL21493.1"/>
    </source>
</evidence>
<comment type="caution">
    <text evidence="1">The sequence shown here is derived from an EMBL/GenBank/DDBJ whole genome shotgun (WGS) entry which is preliminary data.</text>
</comment>
<keyword evidence="2" id="KW-1185">Reference proteome</keyword>
<dbReference type="AlphaFoldDB" id="A0A2G8RJ26"/>
<dbReference type="EMBL" id="AWWI01000036">
    <property type="protein sequence ID" value="PIL21493.1"/>
    <property type="molecule type" value="Genomic_DNA"/>
</dbReference>